<dbReference type="GO" id="GO:0004349">
    <property type="term" value="F:glutamate 5-kinase activity"/>
    <property type="evidence" value="ECO:0007669"/>
    <property type="project" value="UniProtKB-EC"/>
</dbReference>
<dbReference type="AlphaFoldDB" id="A0A8J5T4R5"/>
<comment type="similarity">
    <text evidence="3 17">In the C-terminal section; belongs to the gamma-glutamyl phosphate reductase family.</text>
</comment>
<protein>
    <recommendedName>
        <fullName evidence="17">Delta-1-pyrroline-5-carboxylate synthase</fullName>
    </recommendedName>
    <domain>
        <recommendedName>
            <fullName evidence="17">Glutamate 5-kinase</fullName>
            <shortName evidence="17">GK</shortName>
            <ecNumber evidence="17">2.7.2.11</ecNumber>
        </recommendedName>
        <alternativeName>
            <fullName evidence="17">Gamma-glutamyl kinase</fullName>
        </alternativeName>
    </domain>
    <domain>
        <recommendedName>
            <fullName evidence="17">Gamma-glutamyl phosphate reductase</fullName>
            <shortName evidence="17">GPR</shortName>
            <ecNumber evidence="17">1.2.1.41</ecNumber>
        </recommendedName>
        <alternativeName>
            <fullName evidence="17">Glutamate-5-semialdehyde dehydrogenase</fullName>
        </alternativeName>
        <alternativeName>
            <fullName evidence="17">Glutamyl-gamma-semialdehyde dehydrogenase</fullName>
        </alternativeName>
    </domain>
</protein>
<comment type="caution">
    <text evidence="21">The sequence shown here is derived from an EMBL/GenBank/DDBJ whole genome shotgun (WGS) entry which is preliminary data.</text>
</comment>
<dbReference type="OrthoDB" id="1934954at2759"/>
<dbReference type="GO" id="GO:0008652">
    <property type="term" value="P:amino acid biosynthetic process"/>
    <property type="evidence" value="ECO:0007669"/>
    <property type="project" value="UniProtKB-KW"/>
</dbReference>
<evidence type="ECO:0000256" key="5">
    <source>
        <dbReference type="ARBA" id="ARBA00022605"/>
    </source>
</evidence>
<dbReference type="FunFam" id="3.40.309.10:FF:000015">
    <property type="entry name" value="Delta-1-pyrroline-5-carboxylate synthase"/>
    <property type="match status" value="1"/>
</dbReference>
<dbReference type="PROSITE" id="PS01223">
    <property type="entry name" value="PROA"/>
    <property type="match status" value="1"/>
</dbReference>
<dbReference type="NCBIfam" id="TIGR01027">
    <property type="entry name" value="proB"/>
    <property type="match status" value="1"/>
</dbReference>
<dbReference type="EC" id="1.2.1.41" evidence="17"/>
<dbReference type="Pfam" id="PF00171">
    <property type="entry name" value="Aldedh"/>
    <property type="match status" value="1"/>
</dbReference>
<dbReference type="EC" id="2.7.2.11" evidence="17"/>
<dbReference type="InterPro" id="IPR020593">
    <property type="entry name" value="G-glutamylP_reductase_CS"/>
</dbReference>
<comment type="function">
    <text evidence="16">P5CS plays a key role in proline biosynthesis, leading to osmoregulation in plants. Involved in abiotic stress tolerance.</text>
</comment>
<reference evidence="21" key="2">
    <citation type="submission" date="2021-02" db="EMBL/GenBank/DDBJ databases">
        <authorList>
            <person name="Kimball J.A."/>
            <person name="Haas M.W."/>
            <person name="Macchietto M."/>
            <person name="Kono T."/>
            <person name="Duquette J."/>
            <person name="Shao M."/>
        </authorList>
    </citation>
    <scope>NUCLEOTIDE SEQUENCE</scope>
    <source>
        <tissue evidence="21">Fresh leaf tissue</tissue>
    </source>
</reference>
<evidence type="ECO:0000256" key="13">
    <source>
        <dbReference type="ARBA" id="ARBA00023268"/>
    </source>
</evidence>
<evidence type="ECO:0000256" key="2">
    <source>
        <dbReference type="ARBA" id="ARBA00005185"/>
    </source>
</evidence>
<comment type="pathway">
    <text evidence="2 17">Amino-acid biosynthesis; L-proline biosynthesis; L-glutamate 5-semialdehyde from L-glutamate: step 1/2.</text>
</comment>
<keyword evidence="22" id="KW-1185">Reference proteome</keyword>
<dbReference type="HAMAP" id="MF_00412">
    <property type="entry name" value="ProA"/>
    <property type="match status" value="1"/>
</dbReference>
<feature type="domain" description="Aldehyde dehydrogenase" evidence="19">
    <location>
        <begin position="294"/>
        <end position="556"/>
    </location>
</feature>
<dbReference type="CDD" id="cd04256">
    <property type="entry name" value="AAK_P5CS_ProBA"/>
    <property type="match status" value="1"/>
</dbReference>
<dbReference type="HAMAP" id="MF_00456">
    <property type="entry name" value="ProB"/>
    <property type="match status" value="1"/>
</dbReference>
<evidence type="ECO:0000256" key="17">
    <source>
        <dbReference type="PIRNR" id="PIRNR036429"/>
    </source>
</evidence>
<keyword evidence="18" id="KW-0812">Transmembrane</keyword>
<dbReference type="GO" id="GO:0005737">
    <property type="term" value="C:cytoplasm"/>
    <property type="evidence" value="ECO:0007669"/>
    <property type="project" value="InterPro"/>
</dbReference>
<dbReference type="PANTHER" id="PTHR11063">
    <property type="entry name" value="GLUTAMATE SEMIALDEHYDE DEHYDROGENASE"/>
    <property type="match status" value="1"/>
</dbReference>
<keyword evidence="12 17" id="KW-0560">Oxidoreductase</keyword>
<evidence type="ECO:0000256" key="10">
    <source>
        <dbReference type="ARBA" id="ARBA00022840"/>
    </source>
</evidence>
<evidence type="ECO:0000259" key="20">
    <source>
        <dbReference type="Pfam" id="PF00696"/>
    </source>
</evidence>
<comment type="pathway">
    <text evidence="1 17">Amino-acid biosynthesis; L-proline biosynthesis; L-glutamate 5-semialdehyde from L-glutamate: step 2/2.</text>
</comment>
<evidence type="ECO:0000259" key="19">
    <source>
        <dbReference type="Pfam" id="PF00171"/>
    </source>
</evidence>
<dbReference type="InterPro" id="IPR001048">
    <property type="entry name" value="Asp/Glu/Uridylate_kinase"/>
</dbReference>
<dbReference type="FunFam" id="3.40.1160.10:FF:000013">
    <property type="entry name" value="Delta-1-pyrroline-5-carboxylate synthase"/>
    <property type="match status" value="1"/>
</dbReference>
<evidence type="ECO:0000256" key="3">
    <source>
        <dbReference type="ARBA" id="ARBA00006300"/>
    </source>
</evidence>
<dbReference type="InterPro" id="IPR015590">
    <property type="entry name" value="Aldehyde_DH_dom"/>
</dbReference>
<reference evidence="21" key="1">
    <citation type="journal article" date="2021" name="bioRxiv">
        <title>Whole Genome Assembly and Annotation of Northern Wild Rice, Zizania palustris L., Supports a Whole Genome Duplication in the Zizania Genus.</title>
        <authorList>
            <person name="Haas M."/>
            <person name="Kono T."/>
            <person name="Macchietto M."/>
            <person name="Millas R."/>
            <person name="McGilp L."/>
            <person name="Shao M."/>
            <person name="Duquette J."/>
            <person name="Hirsch C.N."/>
            <person name="Kimball J."/>
        </authorList>
    </citation>
    <scope>NUCLEOTIDE SEQUENCE</scope>
    <source>
        <tissue evidence="21">Fresh leaf tissue</tissue>
    </source>
</reference>
<evidence type="ECO:0000256" key="4">
    <source>
        <dbReference type="ARBA" id="ARBA00009302"/>
    </source>
</evidence>
<keyword evidence="9 17" id="KW-0418">Kinase</keyword>
<evidence type="ECO:0000256" key="18">
    <source>
        <dbReference type="SAM" id="Phobius"/>
    </source>
</evidence>
<keyword evidence="18" id="KW-1133">Transmembrane helix</keyword>
<evidence type="ECO:0000313" key="22">
    <source>
        <dbReference type="Proteomes" id="UP000729402"/>
    </source>
</evidence>
<dbReference type="InterPro" id="IPR019797">
    <property type="entry name" value="Glutamate_5-kinase_CS"/>
</dbReference>
<keyword evidence="6 17" id="KW-0641">Proline biosynthesis</keyword>
<dbReference type="Proteomes" id="UP000729402">
    <property type="component" value="Unassembled WGS sequence"/>
</dbReference>
<keyword evidence="8 17" id="KW-0547">Nucleotide-binding</keyword>
<dbReference type="InterPro" id="IPR000965">
    <property type="entry name" value="GPR_dom"/>
</dbReference>
<keyword evidence="11 17" id="KW-0521">NADP</keyword>
<dbReference type="NCBIfam" id="TIGR00407">
    <property type="entry name" value="proA"/>
    <property type="match status" value="1"/>
</dbReference>
<dbReference type="PIRSF" id="PIRSF036429">
    <property type="entry name" value="P5C_syn"/>
    <property type="match status" value="1"/>
</dbReference>
<dbReference type="NCBIfam" id="TIGR01092">
    <property type="entry name" value="P5CS"/>
    <property type="match status" value="1"/>
</dbReference>
<evidence type="ECO:0000256" key="12">
    <source>
        <dbReference type="ARBA" id="ARBA00023002"/>
    </source>
</evidence>
<dbReference type="EMBL" id="JAAALK010000284">
    <property type="protein sequence ID" value="KAG8068424.1"/>
    <property type="molecule type" value="Genomic_DNA"/>
</dbReference>
<comment type="catalytic activity">
    <reaction evidence="15 17">
        <text>L-glutamate + ATP = L-glutamyl 5-phosphate + ADP</text>
        <dbReference type="Rhea" id="RHEA:14877"/>
        <dbReference type="ChEBI" id="CHEBI:29985"/>
        <dbReference type="ChEBI" id="CHEBI:30616"/>
        <dbReference type="ChEBI" id="CHEBI:58274"/>
        <dbReference type="ChEBI" id="CHEBI:456216"/>
        <dbReference type="EC" id="2.7.2.11"/>
    </reaction>
</comment>
<evidence type="ECO:0000256" key="11">
    <source>
        <dbReference type="ARBA" id="ARBA00022857"/>
    </source>
</evidence>
<evidence type="ECO:0000256" key="8">
    <source>
        <dbReference type="ARBA" id="ARBA00022741"/>
    </source>
</evidence>
<evidence type="ECO:0000256" key="6">
    <source>
        <dbReference type="ARBA" id="ARBA00022650"/>
    </source>
</evidence>
<dbReference type="InterPro" id="IPR041744">
    <property type="entry name" value="G5K_ProBA"/>
</dbReference>
<evidence type="ECO:0000256" key="14">
    <source>
        <dbReference type="ARBA" id="ARBA00049024"/>
    </source>
</evidence>
<evidence type="ECO:0000256" key="9">
    <source>
        <dbReference type="ARBA" id="ARBA00022777"/>
    </source>
</evidence>
<comment type="similarity">
    <text evidence="4 17">In the N-terminal section; belongs to the glutamate 5-kinase family.</text>
</comment>
<evidence type="ECO:0000256" key="7">
    <source>
        <dbReference type="ARBA" id="ARBA00022679"/>
    </source>
</evidence>
<dbReference type="FunFam" id="3.40.605.10:FF:000062">
    <property type="entry name" value="Delta-1-pyrroline-5-carboxylate synthase"/>
    <property type="match status" value="1"/>
</dbReference>
<keyword evidence="7 17" id="KW-0808">Transferase</keyword>
<keyword evidence="18" id="KW-0472">Membrane</keyword>
<organism evidence="21 22">
    <name type="scientific">Zizania palustris</name>
    <name type="common">Northern wild rice</name>
    <dbReference type="NCBI Taxonomy" id="103762"/>
    <lineage>
        <taxon>Eukaryota</taxon>
        <taxon>Viridiplantae</taxon>
        <taxon>Streptophyta</taxon>
        <taxon>Embryophyta</taxon>
        <taxon>Tracheophyta</taxon>
        <taxon>Spermatophyta</taxon>
        <taxon>Magnoliopsida</taxon>
        <taxon>Liliopsida</taxon>
        <taxon>Poales</taxon>
        <taxon>Poaceae</taxon>
        <taxon>BOP clade</taxon>
        <taxon>Oryzoideae</taxon>
        <taxon>Oryzeae</taxon>
        <taxon>Zizaniinae</taxon>
        <taxon>Zizania</taxon>
    </lineage>
</organism>
<feature type="transmembrane region" description="Helical" evidence="18">
    <location>
        <begin position="670"/>
        <end position="693"/>
    </location>
</feature>
<keyword evidence="13" id="KW-0511">Multifunctional enzyme</keyword>
<gene>
    <name evidence="21" type="ORF">GUJ93_ZPchr0005g14917</name>
</gene>
<comment type="catalytic activity">
    <reaction evidence="14 17">
        <text>L-glutamate 5-semialdehyde + phosphate + NADP(+) = L-glutamyl 5-phosphate + NADPH + H(+)</text>
        <dbReference type="Rhea" id="RHEA:19541"/>
        <dbReference type="ChEBI" id="CHEBI:15378"/>
        <dbReference type="ChEBI" id="CHEBI:43474"/>
        <dbReference type="ChEBI" id="CHEBI:57783"/>
        <dbReference type="ChEBI" id="CHEBI:58066"/>
        <dbReference type="ChEBI" id="CHEBI:58274"/>
        <dbReference type="ChEBI" id="CHEBI:58349"/>
        <dbReference type="EC" id="1.2.1.41"/>
    </reaction>
</comment>
<dbReference type="Pfam" id="PF00696">
    <property type="entry name" value="AA_kinase"/>
    <property type="match status" value="1"/>
</dbReference>
<dbReference type="CDD" id="cd07079">
    <property type="entry name" value="ALDH_F18-19_ProA-GPR"/>
    <property type="match status" value="1"/>
</dbReference>
<dbReference type="NCBIfam" id="NF001221">
    <property type="entry name" value="PRK00197.1"/>
    <property type="match status" value="1"/>
</dbReference>
<evidence type="ECO:0000256" key="1">
    <source>
        <dbReference type="ARBA" id="ARBA00004985"/>
    </source>
</evidence>
<accession>A0A8J5T4R5</accession>
<dbReference type="GO" id="GO:0004350">
    <property type="term" value="F:glutamate-5-semialdehyde dehydrogenase activity"/>
    <property type="evidence" value="ECO:0007669"/>
    <property type="project" value="UniProtKB-EC"/>
</dbReference>
<keyword evidence="10 17" id="KW-0067">ATP-binding</keyword>
<dbReference type="InterPro" id="IPR005766">
    <property type="entry name" value="P5_carboxy_syn"/>
</dbReference>
<dbReference type="PANTHER" id="PTHR11063:SF8">
    <property type="entry name" value="DELTA-1-PYRROLINE-5-CARBOXYLATE SYNTHASE"/>
    <property type="match status" value="1"/>
</dbReference>
<proteinExistence type="inferred from homology"/>
<dbReference type="PROSITE" id="PS00902">
    <property type="entry name" value="GLUTAMATE_5_KINASE"/>
    <property type="match status" value="1"/>
</dbReference>
<evidence type="ECO:0000313" key="21">
    <source>
        <dbReference type="EMBL" id="KAG8068424.1"/>
    </source>
</evidence>
<evidence type="ECO:0000256" key="15">
    <source>
        <dbReference type="ARBA" id="ARBA00049141"/>
    </source>
</evidence>
<keyword evidence="5 17" id="KW-0028">Amino-acid biosynthesis</keyword>
<dbReference type="InterPro" id="IPR005715">
    <property type="entry name" value="Glu_5kinase/COase_Synthase"/>
</dbReference>
<dbReference type="GO" id="GO:0005524">
    <property type="term" value="F:ATP binding"/>
    <property type="evidence" value="ECO:0007669"/>
    <property type="project" value="UniProtKB-KW"/>
</dbReference>
<evidence type="ECO:0000256" key="16">
    <source>
        <dbReference type="ARBA" id="ARBA00058494"/>
    </source>
</evidence>
<name>A0A8J5T4R5_ZIZPA</name>
<feature type="domain" description="Aspartate/glutamate/uridylate kinase" evidence="20">
    <location>
        <begin position="15"/>
        <end position="260"/>
    </location>
</feature>
<sequence>MASADPSRSFMKDVKRVIVKVGTAVVSRHDGRLALGRVGALCEQMKELNSLGYEVIMVTSGAVGVGRQRLRYRKLVNSSFADLQKPQMELDGKACAAVGQSGLMALYDMLFTQLDVSSSQLLVTDSDFENLKFRERLSETVESLLDLKVIPIFNENDAISTRKAPYEDSSGIFWDNDSLAGLLAMELKADLLILLSDVDGLYSGPPSEPSSKIIHTYIKEKHHHEITFGDKSRVGRGGMTAKVKAAVLASNSGTPVVITSGFENQSIIKVLQGARIGTLFHKNATLWEPLKDVSVREMAVAARDCSRRLQNLSSEERKKILLDVADALEENEDLIRSENEADVAAAQYAGYEKPLVARLTIKPGKISSLAKSIRTLANMEDPINQILKKTEVADDLVLEKTSCPLGVLLIVFESRPDALVQIASLAIRSGNGLLLKGGKEAIRSNTILHKVITEAISCNVGEKLIGLVTTRDEIADLLKLDDVIDLVIPRGSNKLVSQIKASTKIPVLGHADGICHVYIDKSADMDMAKRIVMDAKIDYPAACNAMETLLVHKDLMKTPGLDDILVALKTEGVNIYGGPIAHKALGFPKVSSFHHEYSSMACTVEFVDDVQSAIDHIHRYGSAHTDCIVTTDDKVAETFLRQVDSAAVFHNASTRFSDGARFGLGAEVLLILYGILVTIYPSFLIAELIWSILNRLA</sequence>